<feature type="domain" description="Methyl-accepting transducer" evidence="12">
    <location>
        <begin position="271"/>
        <end position="500"/>
    </location>
</feature>
<dbReference type="Pfam" id="PF00672">
    <property type="entry name" value="HAMP"/>
    <property type="match status" value="1"/>
</dbReference>
<dbReference type="Gene3D" id="1.10.287.950">
    <property type="entry name" value="Methyl-accepting chemotaxis protein"/>
    <property type="match status" value="1"/>
</dbReference>
<dbReference type="SUPFAM" id="SSF55785">
    <property type="entry name" value="PYP-like sensor domain (PAS domain)"/>
    <property type="match status" value="1"/>
</dbReference>
<comment type="subcellular location">
    <subcellularLocation>
        <location evidence="1">Cell inner membrane</location>
        <topology evidence="1">Multi-pass membrane protein</topology>
    </subcellularLocation>
</comment>
<dbReference type="SUPFAM" id="SSF58104">
    <property type="entry name" value="Methyl-accepting chemotaxis protein (MCP) signaling domain"/>
    <property type="match status" value="1"/>
</dbReference>
<dbReference type="PROSITE" id="PS50885">
    <property type="entry name" value="HAMP"/>
    <property type="match status" value="1"/>
</dbReference>
<dbReference type="EMBL" id="RQIS01000011">
    <property type="protein sequence ID" value="RQH04989.1"/>
    <property type="molecule type" value="Genomic_DNA"/>
</dbReference>
<dbReference type="CDD" id="cd00130">
    <property type="entry name" value="PAS"/>
    <property type="match status" value="1"/>
</dbReference>
<reference evidence="15 16" key="1">
    <citation type="submission" date="2018-11" db="EMBL/GenBank/DDBJ databases">
        <title>Paraburkholderia sp. DHOA04, isolated from soil.</title>
        <authorList>
            <person name="Gao Z.-H."/>
            <person name="Qiu L.-H."/>
            <person name="Fu J.-C."/>
        </authorList>
    </citation>
    <scope>NUCLEOTIDE SEQUENCE [LARGE SCALE GENOMIC DNA]</scope>
    <source>
        <strain evidence="15 16">DHOA04</strain>
    </source>
</reference>
<evidence type="ECO:0000259" key="12">
    <source>
        <dbReference type="PROSITE" id="PS50111"/>
    </source>
</evidence>
<evidence type="ECO:0000256" key="5">
    <source>
        <dbReference type="ARBA" id="ARBA00022519"/>
    </source>
</evidence>
<dbReference type="GO" id="GO:0005886">
    <property type="term" value="C:plasma membrane"/>
    <property type="evidence" value="ECO:0007669"/>
    <property type="project" value="UniProtKB-SubCell"/>
</dbReference>
<keyword evidence="10" id="KW-0807">Transducer</keyword>
<dbReference type="PANTHER" id="PTHR43531:SF7">
    <property type="entry name" value="AEROTAXIS RECEPTOR"/>
    <property type="match status" value="1"/>
</dbReference>
<evidence type="ECO:0000256" key="3">
    <source>
        <dbReference type="ARBA" id="ARBA00022481"/>
    </source>
</evidence>
<dbReference type="GO" id="GO:0007165">
    <property type="term" value="P:signal transduction"/>
    <property type="evidence" value="ECO:0007669"/>
    <property type="project" value="UniProtKB-KW"/>
</dbReference>
<dbReference type="Proteomes" id="UP000272778">
    <property type="component" value="Unassembled WGS sequence"/>
</dbReference>
<keyword evidence="6 11" id="KW-0812">Transmembrane</keyword>
<dbReference type="Pfam" id="PF08447">
    <property type="entry name" value="PAS_3"/>
    <property type="match status" value="1"/>
</dbReference>
<evidence type="ECO:0000259" key="14">
    <source>
        <dbReference type="PROSITE" id="PS50885"/>
    </source>
</evidence>
<dbReference type="NCBIfam" id="TIGR00229">
    <property type="entry name" value="sensory_box"/>
    <property type="match status" value="1"/>
</dbReference>
<dbReference type="FunFam" id="3.30.450.20:FF:000046">
    <property type="entry name" value="Aerotaxis sensor receptor"/>
    <property type="match status" value="1"/>
</dbReference>
<feature type="transmembrane region" description="Helical" evidence="11">
    <location>
        <begin position="169"/>
        <end position="187"/>
    </location>
</feature>
<dbReference type="InterPro" id="IPR004090">
    <property type="entry name" value="Chemotax_Me-accpt_rcpt"/>
</dbReference>
<keyword evidence="8 11" id="KW-0472">Membrane</keyword>
<dbReference type="PANTHER" id="PTHR43531">
    <property type="entry name" value="PROTEIN ICFG"/>
    <property type="match status" value="1"/>
</dbReference>
<sequence>MRANLPVTQQEYDFPRDTTLMSTTDTQSHITYANAAFVQVSGFDGDEILGQPHNLVRHPDMPPQAFEDMWATLKSGLSWTALVKNRRKNGDHYWVRANAAPLIRDGQVTGYLSVRTKPERSEIEAAERLYRDFREGRTGQRKFHHGLIVRTGLLVWTSLLQTMPVRWRIRSGLLVSYALAVLFAFLLGLSGPMLGGFAAMDAVLSLFTCFWLERQISRPLQAVLKQALSVAAGQPGENIHLNRVDEIGMILRAVNQSGLNLRSLVDDVSEQLGGLQQSSSDIVVGNNDLSDRSVQSAASLEQTAASMEQMTATVKNNADTALQASKLADLTSDAASDGDAAVGKVVQTMSEITDASRKISEIISVIEGIAFQTNILALNAAVEAARAGEQGRGFAVVAGEVRALAQRSATAAKEITALINDSVAKTATGSELVNQAGGSMRNILSQVARVTDLINEISSATREQSEGIGQVNIAVTQLDQLTQQNAGLAQESAMAAGNLEARTRRLGEAVAVFRSIGGQRG</sequence>
<dbReference type="Gene3D" id="3.30.450.20">
    <property type="entry name" value="PAS domain"/>
    <property type="match status" value="1"/>
</dbReference>
<dbReference type="InterPro" id="IPR051310">
    <property type="entry name" value="MCP_chemotaxis"/>
</dbReference>
<evidence type="ECO:0000256" key="10">
    <source>
        <dbReference type="PROSITE-ProRule" id="PRU00284"/>
    </source>
</evidence>
<protein>
    <submittedName>
        <fullName evidence="15">PAS domain-containing protein</fullName>
    </submittedName>
</protein>
<dbReference type="PROSITE" id="PS50112">
    <property type="entry name" value="PAS"/>
    <property type="match status" value="1"/>
</dbReference>
<feature type="domain" description="HAMP" evidence="14">
    <location>
        <begin position="214"/>
        <end position="266"/>
    </location>
</feature>
<name>A0A3N6MMN7_9BURK</name>
<comment type="similarity">
    <text evidence="9">Belongs to the methyl-accepting chemotaxis (MCP) protein family.</text>
</comment>
<evidence type="ECO:0000256" key="8">
    <source>
        <dbReference type="ARBA" id="ARBA00023136"/>
    </source>
</evidence>
<evidence type="ECO:0000256" key="4">
    <source>
        <dbReference type="ARBA" id="ARBA00022500"/>
    </source>
</evidence>
<keyword evidence="4" id="KW-0145">Chemotaxis</keyword>
<dbReference type="CDD" id="cd11386">
    <property type="entry name" value="MCP_signal"/>
    <property type="match status" value="1"/>
</dbReference>
<dbReference type="InterPro" id="IPR013655">
    <property type="entry name" value="PAS_fold_3"/>
</dbReference>
<keyword evidence="5" id="KW-0997">Cell inner membrane</keyword>
<dbReference type="PROSITE" id="PS50111">
    <property type="entry name" value="CHEMOTAXIS_TRANSDUC_2"/>
    <property type="match status" value="1"/>
</dbReference>
<dbReference type="OrthoDB" id="9806477at2"/>
<dbReference type="SMART" id="SM00283">
    <property type="entry name" value="MA"/>
    <property type="match status" value="1"/>
</dbReference>
<keyword evidence="3" id="KW-0488">Methylation</keyword>
<evidence type="ECO:0000313" key="16">
    <source>
        <dbReference type="Proteomes" id="UP000272778"/>
    </source>
</evidence>
<organism evidence="15 16">
    <name type="scientific">Paraburkholderia dinghuensis</name>
    <dbReference type="NCBI Taxonomy" id="2305225"/>
    <lineage>
        <taxon>Bacteria</taxon>
        <taxon>Pseudomonadati</taxon>
        <taxon>Pseudomonadota</taxon>
        <taxon>Betaproteobacteria</taxon>
        <taxon>Burkholderiales</taxon>
        <taxon>Burkholderiaceae</taxon>
        <taxon>Paraburkholderia</taxon>
    </lineage>
</organism>
<dbReference type="CDD" id="cd06225">
    <property type="entry name" value="HAMP"/>
    <property type="match status" value="1"/>
</dbReference>
<evidence type="ECO:0000256" key="9">
    <source>
        <dbReference type="ARBA" id="ARBA00029447"/>
    </source>
</evidence>
<accession>A0A3N6MMN7</accession>
<dbReference type="PRINTS" id="PR00260">
    <property type="entry name" value="CHEMTRNSDUCR"/>
</dbReference>
<dbReference type="RefSeq" id="WP_124152123.1">
    <property type="nucleotide sequence ID" value="NZ_RQIS01000011.1"/>
</dbReference>
<evidence type="ECO:0000256" key="6">
    <source>
        <dbReference type="ARBA" id="ARBA00022692"/>
    </source>
</evidence>
<dbReference type="GO" id="GO:0004888">
    <property type="term" value="F:transmembrane signaling receptor activity"/>
    <property type="evidence" value="ECO:0007669"/>
    <property type="project" value="InterPro"/>
</dbReference>
<gene>
    <name evidence="15" type="ORF">D1Y85_16390</name>
</gene>
<evidence type="ECO:0000256" key="11">
    <source>
        <dbReference type="SAM" id="Phobius"/>
    </source>
</evidence>
<evidence type="ECO:0000259" key="13">
    <source>
        <dbReference type="PROSITE" id="PS50112"/>
    </source>
</evidence>
<comment type="caution">
    <text evidence="15">The sequence shown here is derived from an EMBL/GenBank/DDBJ whole genome shotgun (WGS) entry which is preliminary data.</text>
</comment>
<dbReference type="InterPro" id="IPR035965">
    <property type="entry name" value="PAS-like_dom_sf"/>
</dbReference>
<evidence type="ECO:0000256" key="2">
    <source>
        <dbReference type="ARBA" id="ARBA00022475"/>
    </source>
</evidence>
<dbReference type="InterPro" id="IPR004089">
    <property type="entry name" value="MCPsignal_dom"/>
</dbReference>
<keyword evidence="16" id="KW-1185">Reference proteome</keyword>
<proteinExistence type="inferred from homology"/>
<dbReference type="InterPro" id="IPR000014">
    <property type="entry name" value="PAS"/>
</dbReference>
<keyword evidence="2" id="KW-1003">Cell membrane</keyword>
<dbReference type="AlphaFoldDB" id="A0A3N6MMN7"/>
<dbReference type="FunFam" id="1.10.287.950:FF:000001">
    <property type="entry name" value="Methyl-accepting chemotaxis sensory transducer"/>
    <property type="match status" value="1"/>
</dbReference>
<dbReference type="InterPro" id="IPR003660">
    <property type="entry name" value="HAMP_dom"/>
</dbReference>
<dbReference type="Pfam" id="PF00015">
    <property type="entry name" value="MCPsignal"/>
    <property type="match status" value="1"/>
</dbReference>
<evidence type="ECO:0000256" key="1">
    <source>
        <dbReference type="ARBA" id="ARBA00004429"/>
    </source>
</evidence>
<keyword evidence="7 11" id="KW-1133">Transmembrane helix</keyword>
<dbReference type="GO" id="GO:0052131">
    <property type="term" value="P:positive aerotaxis"/>
    <property type="evidence" value="ECO:0007669"/>
    <property type="project" value="UniProtKB-ARBA"/>
</dbReference>
<feature type="domain" description="PAS" evidence="13">
    <location>
        <begin position="25"/>
        <end position="60"/>
    </location>
</feature>
<evidence type="ECO:0000256" key="7">
    <source>
        <dbReference type="ARBA" id="ARBA00022989"/>
    </source>
</evidence>
<evidence type="ECO:0000313" key="15">
    <source>
        <dbReference type="EMBL" id="RQH04989.1"/>
    </source>
</evidence>